<keyword evidence="7 9" id="KW-0131">Cell cycle</keyword>
<evidence type="ECO:0000256" key="8">
    <source>
        <dbReference type="ARBA" id="ARBA00023328"/>
    </source>
</evidence>
<evidence type="ECO:0000313" key="11">
    <source>
        <dbReference type="EMBL" id="CAB4254453.1"/>
    </source>
</evidence>
<comment type="caution">
    <text evidence="11">The sequence shown here is derived from an EMBL/GenBank/DDBJ whole genome shotgun (WGS) entry which is preliminary data.</text>
</comment>
<dbReference type="GO" id="GO:0051301">
    <property type="term" value="P:cell division"/>
    <property type="evidence" value="ECO:0007669"/>
    <property type="project" value="UniProtKB-UniRule"/>
</dbReference>
<dbReference type="InterPro" id="IPR038066">
    <property type="entry name" value="Spc24_Fungi_globular_sf"/>
</dbReference>
<feature type="coiled-coil region" evidence="10">
    <location>
        <begin position="51"/>
        <end position="92"/>
    </location>
</feature>
<keyword evidence="5 10" id="KW-0175">Coiled coil</keyword>
<evidence type="ECO:0000256" key="10">
    <source>
        <dbReference type="SAM" id="Coils"/>
    </source>
</evidence>
<dbReference type="RefSeq" id="XP_041406297.1">
    <property type="nucleotide sequence ID" value="XM_041550363.1"/>
</dbReference>
<comment type="subunit">
    <text evidence="9">Component of the NDC80 complex.</text>
</comment>
<evidence type="ECO:0000256" key="2">
    <source>
        <dbReference type="ARBA" id="ARBA00022618"/>
    </source>
</evidence>
<gene>
    <name evidence="11" type="ORF">KABA2_04S06644</name>
</gene>
<proteinExistence type="inferred from homology"/>
<name>A0A8H2ZH70_9SACH</name>
<keyword evidence="4 9" id="KW-0995">Kinetochore</keyword>
<dbReference type="Pfam" id="PF08286">
    <property type="entry name" value="Spc24"/>
    <property type="match status" value="1"/>
</dbReference>
<dbReference type="GO" id="GO:0005634">
    <property type="term" value="C:nucleus"/>
    <property type="evidence" value="ECO:0007669"/>
    <property type="project" value="UniProtKB-SubCell"/>
</dbReference>
<dbReference type="InterPro" id="IPR013252">
    <property type="entry name" value="Ndc80_Spc24"/>
</dbReference>
<evidence type="ECO:0000256" key="9">
    <source>
        <dbReference type="RuleBase" id="RU368011"/>
    </source>
</evidence>
<dbReference type="SUPFAM" id="SSF143026">
    <property type="entry name" value="Kinetochore globular domain"/>
    <property type="match status" value="1"/>
</dbReference>
<evidence type="ECO:0000313" key="12">
    <source>
        <dbReference type="Proteomes" id="UP000644660"/>
    </source>
</evidence>
<dbReference type="AlphaFoldDB" id="A0A8H2ZH70"/>
<keyword evidence="3 9" id="KW-0498">Mitosis</keyword>
<evidence type="ECO:0000256" key="4">
    <source>
        <dbReference type="ARBA" id="ARBA00022838"/>
    </source>
</evidence>
<dbReference type="Proteomes" id="UP000644660">
    <property type="component" value="Unassembled WGS sequence"/>
</dbReference>
<dbReference type="Gene3D" id="3.30.160.430">
    <property type="match status" value="1"/>
</dbReference>
<reference evidence="11 12" key="1">
    <citation type="submission" date="2020-05" db="EMBL/GenBank/DDBJ databases">
        <authorList>
            <person name="Casaregola S."/>
            <person name="Devillers H."/>
            <person name="Grondin C."/>
        </authorList>
    </citation>
    <scope>NUCLEOTIDE SEQUENCE [LARGE SCALE GENOMIC DNA]</scope>
    <source>
        <strain evidence="11 12">CLIB 1767</strain>
    </source>
</reference>
<comment type="subcellular location">
    <subcellularLocation>
        <location evidence="9">Nucleus</location>
    </subcellularLocation>
    <subcellularLocation>
        <location evidence="9">Chromosome</location>
        <location evidence="9">Centromere</location>
        <location evidence="9">Kinetochore</location>
    </subcellularLocation>
</comment>
<dbReference type="GO" id="GO:0000776">
    <property type="term" value="C:kinetochore"/>
    <property type="evidence" value="ECO:0007669"/>
    <property type="project" value="UniProtKB-KW"/>
</dbReference>
<dbReference type="GeneID" id="64857449"/>
<evidence type="ECO:0000256" key="3">
    <source>
        <dbReference type="ARBA" id="ARBA00022776"/>
    </source>
</evidence>
<evidence type="ECO:0000256" key="7">
    <source>
        <dbReference type="ARBA" id="ARBA00023306"/>
    </source>
</evidence>
<accession>A0A8H2ZH70</accession>
<evidence type="ECO:0000256" key="5">
    <source>
        <dbReference type="ARBA" id="ARBA00023054"/>
    </source>
</evidence>
<evidence type="ECO:0000256" key="1">
    <source>
        <dbReference type="ARBA" id="ARBA00022454"/>
    </source>
</evidence>
<keyword evidence="1 9" id="KW-0158">Chromosome</keyword>
<keyword evidence="12" id="KW-1185">Reference proteome</keyword>
<dbReference type="CDD" id="cd11565">
    <property type="entry name" value="RWD_Spc24"/>
    <property type="match status" value="1"/>
</dbReference>
<keyword evidence="8 9" id="KW-0137">Centromere</keyword>
<evidence type="ECO:0000256" key="6">
    <source>
        <dbReference type="ARBA" id="ARBA00023242"/>
    </source>
</evidence>
<comment type="similarity">
    <text evidence="9">Belongs to the SPC24 family.</text>
</comment>
<dbReference type="EMBL" id="CAEFZW010000004">
    <property type="protein sequence ID" value="CAB4254453.1"/>
    <property type="molecule type" value="Genomic_DNA"/>
</dbReference>
<organism evidence="11 12">
    <name type="scientific">Maudiozyma barnettii</name>
    <dbReference type="NCBI Taxonomy" id="61262"/>
    <lineage>
        <taxon>Eukaryota</taxon>
        <taxon>Fungi</taxon>
        <taxon>Dikarya</taxon>
        <taxon>Ascomycota</taxon>
        <taxon>Saccharomycotina</taxon>
        <taxon>Saccharomycetes</taxon>
        <taxon>Saccharomycetales</taxon>
        <taxon>Saccharomycetaceae</taxon>
        <taxon>Maudiozyma</taxon>
    </lineage>
</organism>
<sequence>MENLDQEFNLSQSISSIAAQREKFNTNNVQSSLNEIMDATVGIEQENEKYLKEEEETLFKLQKKVKEQQETVESLNRELLKLKEDTDSILQQDKLMDLVAELDFIEKKNLQVKNSNDKRINELADQYNKDGENSQTPIDTINLIDRDENEAAQKILEDPVSRANILKLKLFRSLGVVIDVKAEQVFIEESDKLDVLMLNEGYSNYFKTKYIWERIKTNKDKLDVV</sequence>
<keyword evidence="6 9" id="KW-0539">Nucleus</keyword>
<keyword evidence="2 9" id="KW-0132">Cell division</keyword>
<comment type="function">
    <text evidence="9">Acts as a component of the essential kinetochore-associated NDC80 complex, which is required for chromosome segregation and spindle checkpoint activity.</text>
</comment>
<protein>
    <recommendedName>
        <fullName evidence="9">Kinetochore protein Spc24</fullName>
    </recommendedName>
</protein>